<gene>
    <name evidence="2" type="ORF">SAMN04489764_1139</name>
</gene>
<accession>A0A1H1BV06</accession>
<dbReference type="STRING" id="35622.SAMN04489764_1139"/>
<name>A0A1H1BV06_9ACTN</name>
<evidence type="ECO:0000313" key="2">
    <source>
        <dbReference type="EMBL" id="SDQ55764.1"/>
    </source>
</evidence>
<dbReference type="EMBL" id="FNKK01000002">
    <property type="protein sequence ID" value="SDQ55764.1"/>
    <property type="molecule type" value="Genomic_DNA"/>
</dbReference>
<organism evidence="2 3">
    <name type="scientific">Thermostaphylospora chromogena</name>
    <dbReference type="NCBI Taxonomy" id="35622"/>
    <lineage>
        <taxon>Bacteria</taxon>
        <taxon>Bacillati</taxon>
        <taxon>Actinomycetota</taxon>
        <taxon>Actinomycetes</taxon>
        <taxon>Streptosporangiales</taxon>
        <taxon>Thermomonosporaceae</taxon>
        <taxon>Thermostaphylospora</taxon>
    </lineage>
</organism>
<sequence>MIDDAEILRSVRVEVAAGVGSYEQVVQALQEQWETDEEIAALVDREFARHLAAQEEWPEDTDCDKLTAAFRDLDLAGITAREHFSCCRACGVREIEEEGVRRGYVFYHFQDLQRAAEGGGLLLSYTPDRRIGMEVVAALQRHGLVALWNGNTQRRIEVPMAWLRRRHGRAAAHPGRMGEPAGELEVSYDGGPMESLTLRGCLDELMRMRPVAGNFMVFQAPSGVVFQVMWHEGPKLWGEWPDPSAKASRGRYLSLREAREMITILARDGRSGADDLGGTHLKPW</sequence>
<dbReference type="Proteomes" id="UP000217103">
    <property type="component" value="Unassembled WGS sequence"/>
</dbReference>
<protein>
    <recommendedName>
        <fullName evidence="1">DUF6891 domain-containing protein</fullName>
    </recommendedName>
</protein>
<dbReference type="RefSeq" id="WP_093258096.1">
    <property type="nucleotide sequence ID" value="NZ_FNKK01000002.1"/>
</dbReference>
<keyword evidence="3" id="KW-1185">Reference proteome</keyword>
<dbReference type="InterPro" id="IPR054186">
    <property type="entry name" value="DUF6891"/>
</dbReference>
<proteinExistence type="predicted"/>
<feature type="domain" description="DUF6891" evidence="1">
    <location>
        <begin position="5"/>
        <end position="166"/>
    </location>
</feature>
<reference evidence="2 3" key="1">
    <citation type="submission" date="2016-10" db="EMBL/GenBank/DDBJ databases">
        <authorList>
            <person name="de Groot N.N."/>
        </authorList>
    </citation>
    <scope>NUCLEOTIDE SEQUENCE [LARGE SCALE GENOMIC DNA]</scope>
    <source>
        <strain evidence="2 3">DSM 43794</strain>
    </source>
</reference>
<dbReference type="AlphaFoldDB" id="A0A1H1BV06"/>
<dbReference type="Pfam" id="PF21831">
    <property type="entry name" value="DUF6891"/>
    <property type="match status" value="1"/>
</dbReference>
<dbReference type="OrthoDB" id="5515732at2"/>
<evidence type="ECO:0000259" key="1">
    <source>
        <dbReference type="Pfam" id="PF21831"/>
    </source>
</evidence>
<evidence type="ECO:0000313" key="3">
    <source>
        <dbReference type="Proteomes" id="UP000217103"/>
    </source>
</evidence>